<dbReference type="Gene3D" id="2.140.10.30">
    <property type="entry name" value="Dipeptidylpeptidase IV, N-terminal domain"/>
    <property type="match status" value="1"/>
</dbReference>
<dbReference type="SUPFAM" id="SSF82171">
    <property type="entry name" value="DPP6 N-terminal domain-like"/>
    <property type="match status" value="1"/>
</dbReference>
<organism evidence="2 3">
    <name type="scientific">Periplaneta americana</name>
    <name type="common">American cockroach</name>
    <name type="synonym">Blatta americana</name>
    <dbReference type="NCBI Taxonomy" id="6978"/>
    <lineage>
        <taxon>Eukaryota</taxon>
        <taxon>Metazoa</taxon>
        <taxon>Ecdysozoa</taxon>
        <taxon>Arthropoda</taxon>
        <taxon>Hexapoda</taxon>
        <taxon>Insecta</taxon>
        <taxon>Pterygota</taxon>
        <taxon>Neoptera</taxon>
        <taxon>Polyneoptera</taxon>
        <taxon>Dictyoptera</taxon>
        <taxon>Blattodea</taxon>
        <taxon>Blattoidea</taxon>
        <taxon>Blattidae</taxon>
        <taxon>Blattinae</taxon>
        <taxon>Periplaneta</taxon>
    </lineage>
</organism>
<sequence>MALCNDNCKTRQCDEDIYQIYRRIPVPGISPDRDVSEVLRESFDFVPCRQLCSVHEANDLNGRRLRYMEGAGVAEIFLGLLPFFSTIPPTSSTSSTFHASSAIAIKKIDEEEYRATSYELSADGLFLLIGYDQQSGTGIQHPPDLSSTTSATGACYYSVEKILSSSLLSKSLKVRIYKTVILPVVLYGCETWTLTLREEQRLRMFENKVLRKIFGAKRDEVTGEWRKLHNAELHGLYTSPDIIRNIKSRRLRWAGHVARMGESRNAYRVTYAPVAGGELLQLVRLAPVGNALAFVFNNDLYYRTAGYSGAEERRLTFSGVPGVIYNGVPDWVYEVLYSCETWTLTLREEQRLRVFENKALRKIFGAKRDGVTGEWRKLHNAELHALYSSPDIIRNIKSRRLRWAGHTARRTNPEMLIE</sequence>
<feature type="domain" description="Dipeptidylpeptidase IV N-terminal" evidence="1">
    <location>
        <begin position="278"/>
        <end position="334"/>
    </location>
</feature>
<keyword evidence="3" id="KW-1185">Reference proteome</keyword>
<comment type="caution">
    <text evidence="2">The sequence shown here is derived from an EMBL/GenBank/DDBJ whole genome shotgun (WGS) entry which is preliminary data.</text>
</comment>
<name>A0ABQ8T8P8_PERAM</name>
<dbReference type="Proteomes" id="UP001148838">
    <property type="component" value="Unassembled WGS sequence"/>
</dbReference>
<evidence type="ECO:0000313" key="3">
    <source>
        <dbReference type="Proteomes" id="UP001148838"/>
    </source>
</evidence>
<accession>A0ABQ8T8P8</accession>
<proteinExistence type="predicted"/>
<gene>
    <name evidence="2" type="ORF">ANN_12068</name>
</gene>
<dbReference type="PANTHER" id="PTHR47027">
    <property type="entry name" value="REVERSE TRANSCRIPTASE DOMAIN-CONTAINING PROTEIN"/>
    <property type="match status" value="1"/>
</dbReference>
<dbReference type="InterPro" id="IPR002469">
    <property type="entry name" value="Peptidase_S9B_N"/>
</dbReference>
<protein>
    <recommendedName>
        <fullName evidence="1">Dipeptidylpeptidase IV N-terminal domain-containing protein</fullName>
    </recommendedName>
</protein>
<evidence type="ECO:0000259" key="1">
    <source>
        <dbReference type="Pfam" id="PF00930"/>
    </source>
</evidence>
<dbReference type="EMBL" id="JAJSOF020000015">
    <property type="protein sequence ID" value="KAJ4442202.1"/>
    <property type="molecule type" value="Genomic_DNA"/>
</dbReference>
<evidence type="ECO:0000313" key="2">
    <source>
        <dbReference type="EMBL" id="KAJ4442202.1"/>
    </source>
</evidence>
<dbReference type="PANTHER" id="PTHR47027:SF20">
    <property type="entry name" value="REVERSE TRANSCRIPTASE-LIKE PROTEIN WITH RNA-DIRECTED DNA POLYMERASE DOMAIN"/>
    <property type="match status" value="1"/>
</dbReference>
<reference evidence="2 3" key="1">
    <citation type="journal article" date="2022" name="Allergy">
        <title>Genome assembly and annotation of Periplaneta americana reveal a comprehensive cockroach allergen profile.</title>
        <authorList>
            <person name="Wang L."/>
            <person name="Xiong Q."/>
            <person name="Saelim N."/>
            <person name="Wang L."/>
            <person name="Nong W."/>
            <person name="Wan A.T."/>
            <person name="Shi M."/>
            <person name="Liu X."/>
            <person name="Cao Q."/>
            <person name="Hui J.H.L."/>
            <person name="Sookrung N."/>
            <person name="Leung T.F."/>
            <person name="Tungtrongchitr A."/>
            <person name="Tsui S.K.W."/>
        </authorList>
    </citation>
    <scope>NUCLEOTIDE SEQUENCE [LARGE SCALE GENOMIC DNA]</scope>
    <source>
        <strain evidence="2">PWHHKU_190912</strain>
    </source>
</reference>
<dbReference type="Pfam" id="PF00930">
    <property type="entry name" value="DPPIV_N"/>
    <property type="match status" value="1"/>
</dbReference>